<dbReference type="EMBL" id="JGYV01000018">
    <property type="protein sequence ID" value="KFI60726.1"/>
    <property type="molecule type" value="Genomic_DNA"/>
</dbReference>
<evidence type="ECO:0000313" key="3">
    <source>
        <dbReference type="Proteomes" id="UP000029067"/>
    </source>
</evidence>
<reference evidence="2 3" key="1">
    <citation type="submission" date="2014-03" db="EMBL/GenBank/DDBJ databases">
        <title>Genomics of Bifidobacteria.</title>
        <authorList>
            <person name="Ventura M."/>
            <person name="Milani C."/>
            <person name="Lugli G.A."/>
        </authorList>
    </citation>
    <scope>NUCLEOTIDE SEQUENCE [LARGE SCALE GENOMIC DNA]</scope>
    <source>
        <strain evidence="2 3">LMG 10738</strain>
    </source>
</reference>
<sequence>MNKHLHKLHKLAAILGICMMGMGTAACGALPPAALPSPTRLQTDAPPEPLATIHPDITPEVDDDPYLYPTGASGNWVPVDYDPSTTHLEAYVSFGLSNVTVNWVSPDGEALYWKGTYDRPREDGDWSWTSQADVAQTRQGPMACQDATKDFFYDAEAHTLTFEAEIDGIPQTVTMVRP</sequence>
<protein>
    <submittedName>
        <fullName evidence="2">Putative lipoprotein</fullName>
    </submittedName>
</protein>
<dbReference type="Proteomes" id="UP000029067">
    <property type="component" value="Unassembled WGS sequence"/>
</dbReference>
<accession>A0A087APM6</accession>
<proteinExistence type="predicted"/>
<feature type="signal peptide" evidence="1">
    <location>
        <begin position="1"/>
        <end position="25"/>
    </location>
</feature>
<feature type="chain" id="PRO_5001818504" evidence="1">
    <location>
        <begin position="26"/>
        <end position="178"/>
    </location>
</feature>
<dbReference type="PROSITE" id="PS51257">
    <property type="entry name" value="PROKAR_LIPOPROTEIN"/>
    <property type="match status" value="1"/>
</dbReference>
<evidence type="ECO:0000313" key="2">
    <source>
        <dbReference type="EMBL" id="KFI60726.1"/>
    </source>
</evidence>
<keyword evidence="3" id="KW-1185">Reference proteome</keyword>
<gene>
    <name evidence="2" type="ORF">BCUN_1889</name>
</gene>
<comment type="caution">
    <text evidence="2">The sequence shown here is derived from an EMBL/GenBank/DDBJ whole genome shotgun (WGS) entry which is preliminary data.</text>
</comment>
<name>A0A087APM6_9BIFI</name>
<dbReference type="STRING" id="1688.BCUN_1889"/>
<keyword evidence="2" id="KW-0449">Lipoprotein</keyword>
<dbReference type="AlphaFoldDB" id="A0A087APM6"/>
<organism evidence="2 3">
    <name type="scientific">Bifidobacterium cuniculi</name>
    <dbReference type="NCBI Taxonomy" id="1688"/>
    <lineage>
        <taxon>Bacteria</taxon>
        <taxon>Bacillati</taxon>
        <taxon>Actinomycetota</taxon>
        <taxon>Actinomycetes</taxon>
        <taxon>Bifidobacteriales</taxon>
        <taxon>Bifidobacteriaceae</taxon>
        <taxon>Bifidobacterium</taxon>
    </lineage>
</organism>
<keyword evidence="1" id="KW-0732">Signal</keyword>
<evidence type="ECO:0000256" key="1">
    <source>
        <dbReference type="SAM" id="SignalP"/>
    </source>
</evidence>